<sequence length="85" mass="9687">MANARLLMSVRIMTHEETGRVLELSRPGKAPWWVELPAVLDQYENKTELVDYVTTQFLVSRPTESIQLGWETIYALVHMALAEAA</sequence>
<reference evidence="2" key="1">
    <citation type="journal article" date="2019" name="Int. J. Syst. Evol. Microbiol.">
        <title>The Global Catalogue of Microorganisms (GCM) 10K type strain sequencing project: providing services to taxonomists for standard genome sequencing and annotation.</title>
        <authorList>
            <consortium name="The Broad Institute Genomics Platform"/>
            <consortium name="The Broad Institute Genome Sequencing Center for Infectious Disease"/>
            <person name="Wu L."/>
            <person name="Ma J."/>
        </authorList>
    </citation>
    <scope>NUCLEOTIDE SEQUENCE [LARGE SCALE GENOMIC DNA]</scope>
    <source>
        <strain evidence="2">JCM 17923</strain>
    </source>
</reference>
<proteinExistence type="predicted"/>
<dbReference type="RefSeq" id="WP_345235834.1">
    <property type="nucleotide sequence ID" value="NZ_BAABGZ010000018.1"/>
</dbReference>
<protein>
    <submittedName>
        <fullName evidence="1">Uncharacterized protein</fullName>
    </submittedName>
</protein>
<evidence type="ECO:0000313" key="2">
    <source>
        <dbReference type="Proteomes" id="UP001501153"/>
    </source>
</evidence>
<name>A0ABP8ICR2_9BACT</name>
<gene>
    <name evidence="1" type="ORF">GCM10023185_19440</name>
</gene>
<evidence type="ECO:0000313" key="1">
    <source>
        <dbReference type="EMBL" id="GAA4356035.1"/>
    </source>
</evidence>
<dbReference type="Proteomes" id="UP001501153">
    <property type="component" value="Unassembled WGS sequence"/>
</dbReference>
<comment type="caution">
    <text evidence="1">The sequence shown here is derived from an EMBL/GenBank/DDBJ whole genome shotgun (WGS) entry which is preliminary data.</text>
</comment>
<organism evidence="1 2">
    <name type="scientific">Hymenobacter saemangeumensis</name>
    <dbReference type="NCBI Taxonomy" id="1084522"/>
    <lineage>
        <taxon>Bacteria</taxon>
        <taxon>Pseudomonadati</taxon>
        <taxon>Bacteroidota</taxon>
        <taxon>Cytophagia</taxon>
        <taxon>Cytophagales</taxon>
        <taxon>Hymenobacteraceae</taxon>
        <taxon>Hymenobacter</taxon>
    </lineage>
</organism>
<dbReference type="EMBL" id="BAABGZ010000018">
    <property type="protein sequence ID" value="GAA4356035.1"/>
    <property type="molecule type" value="Genomic_DNA"/>
</dbReference>
<accession>A0ABP8ICR2</accession>
<keyword evidence="2" id="KW-1185">Reference proteome</keyword>